<organism evidence="1 2">
    <name type="scientific">Inquilinus ginsengisoli</name>
    <dbReference type="NCBI Taxonomy" id="363840"/>
    <lineage>
        <taxon>Bacteria</taxon>
        <taxon>Pseudomonadati</taxon>
        <taxon>Pseudomonadota</taxon>
        <taxon>Alphaproteobacteria</taxon>
        <taxon>Rhodospirillales</taxon>
        <taxon>Rhodospirillaceae</taxon>
        <taxon>Inquilinus</taxon>
    </lineage>
</organism>
<dbReference type="Proteomes" id="UP001262410">
    <property type="component" value="Unassembled WGS sequence"/>
</dbReference>
<keyword evidence="2" id="KW-1185">Reference proteome</keyword>
<proteinExistence type="predicted"/>
<reference evidence="1 2" key="1">
    <citation type="submission" date="2023-07" db="EMBL/GenBank/DDBJ databases">
        <title>Sorghum-associated microbial communities from plants grown in Nebraska, USA.</title>
        <authorList>
            <person name="Schachtman D."/>
        </authorList>
    </citation>
    <scope>NUCLEOTIDE SEQUENCE [LARGE SCALE GENOMIC DNA]</scope>
    <source>
        <strain evidence="1 2">584</strain>
    </source>
</reference>
<gene>
    <name evidence="1" type="ORF">E9232_004162</name>
</gene>
<dbReference type="RefSeq" id="WP_309797009.1">
    <property type="nucleotide sequence ID" value="NZ_JAVDPW010000007.1"/>
</dbReference>
<dbReference type="EMBL" id="JAVDPW010000007">
    <property type="protein sequence ID" value="MDR6291628.1"/>
    <property type="molecule type" value="Genomic_DNA"/>
</dbReference>
<dbReference type="Gene3D" id="3.40.1730.10">
    <property type="entry name" value="pa0076 domain"/>
    <property type="match status" value="1"/>
</dbReference>
<dbReference type="Pfam" id="PF09867">
    <property type="entry name" value="TagF_N"/>
    <property type="match status" value="1"/>
</dbReference>
<dbReference type="InterPro" id="IPR017748">
    <property type="entry name" value="TagF"/>
</dbReference>
<dbReference type="InterPro" id="IPR038225">
    <property type="entry name" value="TagF_sf"/>
</dbReference>
<name>A0ABU1JSN8_9PROT</name>
<evidence type="ECO:0000313" key="1">
    <source>
        <dbReference type="EMBL" id="MDR6291628.1"/>
    </source>
</evidence>
<evidence type="ECO:0000313" key="2">
    <source>
        <dbReference type="Proteomes" id="UP001262410"/>
    </source>
</evidence>
<dbReference type="NCBIfam" id="TIGR03373">
    <property type="entry name" value="VI_minor_4"/>
    <property type="match status" value="1"/>
</dbReference>
<protein>
    <submittedName>
        <fullName evidence="1">Type VI secretion system protein ImpM</fullName>
    </submittedName>
</protein>
<accession>A0ABU1JSN8</accession>
<sequence length="188" mass="19886">MSGAAMNGRQAMPPAVGFFGKIPARGDFLQAGLSLGFVRAWDGWLQRVLAEAQRVLGEAWPEVWHVAPVWRFALPPGLCGSGPVLGLWMPSVDRVGRQFPLTLAAEGAGGGDDFLDAAEQIGRDAIAFDLAPDAMMARLREATPPEPASPGPGRQGRWWSAGGPFAAAAELVLDALPDGAGFVRMLRQ</sequence>
<comment type="caution">
    <text evidence="1">The sequence shown here is derived from an EMBL/GenBank/DDBJ whole genome shotgun (WGS) entry which is preliminary data.</text>
</comment>